<reference evidence="1 2" key="1">
    <citation type="submission" date="2015-01" db="EMBL/GenBank/DDBJ databases">
        <title>The Genome Sequence of Ochroconis gallopava CBS43764.</title>
        <authorList>
            <consortium name="The Broad Institute Genomics Platform"/>
            <person name="Cuomo C."/>
            <person name="de Hoog S."/>
            <person name="Gorbushina A."/>
            <person name="Stielow B."/>
            <person name="Teixiera M."/>
            <person name="Abouelleil A."/>
            <person name="Chapman S.B."/>
            <person name="Priest M."/>
            <person name="Young S.K."/>
            <person name="Wortman J."/>
            <person name="Nusbaum C."/>
            <person name="Birren B."/>
        </authorList>
    </citation>
    <scope>NUCLEOTIDE SEQUENCE [LARGE SCALE GENOMIC DNA]</scope>
    <source>
        <strain evidence="1 2">CBS 43764</strain>
    </source>
</reference>
<gene>
    <name evidence="1" type="ORF">PV09_08103</name>
</gene>
<evidence type="ECO:0000313" key="1">
    <source>
        <dbReference type="EMBL" id="KIW00394.1"/>
    </source>
</evidence>
<protein>
    <submittedName>
        <fullName evidence="1">Uncharacterized protein</fullName>
    </submittedName>
</protein>
<sequence>MENLRHTNDGLCFQESSSSELRLTPYKWANKSTLSNNFFRRFTNGRGCSALKDMALRSVVKYRQALTAETLAQTPWDPVGDLVWRQIVKMKAVTVACWKAFALAYCSNRDAQKVLGDLKAPSGLPLELLAPTLPLLDAPDACFLTLLRLDAASMRLSDWLNLCALKNLRALYVRGPRGPSRFCDRVARGWASHARDAGAFSQLRWFVVAGQDKVLLSPGSFAQLLSLPRLAVFGLGVLDGTVEPGDCGWRVTTQGWSSLISSHSQSRDCHGLAGLDSALDAAYSSSNNISCLRLIVHVGERLNSTTKSVGDDYYEGADLTTFERDAIPDEKKRSPSPCTAVSSEISRKPKIRKLAHRQLCDVFSSLQT</sequence>
<organism evidence="1 2">
    <name type="scientific">Verruconis gallopava</name>
    <dbReference type="NCBI Taxonomy" id="253628"/>
    <lineage>
        <taxon>Eukaryota</taxon>
        <taxon>Fungi</taxon>
        <taxon>Dikarya</taxon>
        <taxon>Ascomycota</taxon>
        <taxon>Pezizomycotina</taxon>
        <taxon>Dothideomycetes</taxon>
        <taxon>Pleosporomycetidae</taxon>
        <taxon>Venturiales</taxon>
        <taxon>Sympoventuriaceae</taxon>
        <taxon>Verruconis</taxon>
    </lineage>
</organism>
<dbReference type="GeneID" id="27316076"/>
<dbReference type="HOGENOM" id="CLU_752731_0_0_1"/>
<dbReference type="RefSeq" id="XP_016210263.1">
    <property type="nucleotide sequence ID" value="XM_016361957.1"/>
</dbReference>
<name>A0A0D2AMN9_9PEZI</name>
<evidence type="ECO:0000313" key="2">
    <source>
        <dbReference type="Proteomes" id="UP000053259"/>
    </source>
</evidence>
<dbReference type="EMBL" id="KN847564">
    <property type="protein sequence ID" value="KIW00394.1"/>
    <property type="molecule type" value="Genomic_DNA"/>
</dbReference>
<proteinExistence type="predicted"/>
<dbReference type="InParanoid" id="A0A0D2AMN9"/>
<keyword evidence="2" id="KW-1185">Reference proteome</keyword>
<dbReference type="VEuPathDB" id="FungiDB:PV09_08103"/>
<dbReference type="AlphaFoldDB" id="A0A0D2AMN9"/>
<dbReference type="Proteomes" id="UP000053259">
    <property type="component" value="Unassembled WGS sequence"/>
</dbReference>
<accession>A0A0D2AMN9</accession>